<dbReference type="PANTHER" id="PTHR10742:SF410">
    <property type="entry name" value="LYSINE-SPECIFIC HISTONE DEMETHYLASE 2"/>
    <property type="match status" value="1"/>
</dbReference>
<evidence type="ECO:0000256" key="7">
    <source>
        <dbReference type="ARBA" id="ARBA00023070"/>
    </source>
</evidence>
<evidence type="ECO:0000256" key="3">
    <source>
        <dbReference type="ARBA" id="ARBA00005833"/>
    </source>
</evidence>
<dbReference type="GO" id="GO:0050361">
    <property type="term" value="F:tryptophan 2-monooxygenase activity"/>
    <property type="evidence" value="ECO:0007669"/>
    <property type="project" value="UniProtKB-EC"/>
</dbReference>
<feature type="chain" id="PRO_5032599228" description="Tryptophan 2-monooxygenase" evidence="10">
    <location>
        <begin position="24"/>
        <end position="451"/>
    </location>
</feature>
<feature type="signal peptide" evidence="10">
    <location>
        <begin position="1"/>
        <end position="23"/>
    </location>
</feature>
<dbReference type="Gene3D" id="3.90.660.10">
    <property type="match status" value="1"/>
</dbReference>
<dbReference type="PANTHER" id="PTHR10742">
    <property type="entry name" value="FLAVIN MONOAMINE OXIDASE"/>
    <property type="match status" value="1"/>
</dbReference>
<comment type="caution">
    <text evidence="12">The sequence shown here is derived from an EMBL/GenBank/DDBJ whole genome shotgun (WGS) entry which is preliminary data.</text>
</comment>
<evidence type="ECO:0000313" key="12">
    <source>
        <dbReference type="EMBL" id="MXR36446.1"/>
    </source>
</evidence>
<organism evidence="12 13">
    <name type="scientific">Craterilacuibacter sinensis</name>
    <dbReference type="NCBI Taxonomy" id="2686017"/>
    <lineage>
        <taxon>Bacteria</taxon>
        <taxon>Pseudomonadati</taxon>
        <taxon>Pseudomonadota</taxon>
        <taxon>Betaproteobacteria</taxon>
        <taxon>Neisseriales</taxon>
        <taxon>Neisseriaceae</taxon>
        <taxon>Craterilacuibacter</taxon>
    </lineage>
</organism>
<feature type="binding site" evidence="9">
    <location>
        <begin position="59"/>
        <end position="60"/>
    </location>
    <ligand>
        <name>FAD</name>
        <dbReference type="ChEBI" id="CHEBI:57692"/>
    </ligand>
</feature>
<dbReference type="InterPro" id="IPR036188">
    <property type="entry name" value="FAD/NAD-bd_sf"/>
</dbReference>
<dbReference type="AlphaFoldDB" id="A0A845BQB9"/>
<evidence type="ECO:0000256" key="9">
    <source>
        <dbReference type="PIRSR" id="PIRSR601613-1"/>
    </source>
</evidence>
<dbReference type="Pfam" id="PF01593">
    <property type="entry name" value="Amino_oxidase"/>
    <property type="match status" value="1"/>
</dbReference>
<keyword evidence="7" id="KW-0073">Auxin biosynthesis</keyword>
<proteinExistence type="inferred from homology"/>
<accession>A0A845BQB9</accession>
<evidence type="ECO:0000256" key="10">
    <source>
        <dbReference type="SAM" id="SignalP"/>
    </source>
</evidence>
<evidence type="ECO:0000256" key="4">
    <source>
        <dbReference type="ARBA" id="ARBA00012535"/>
    </source>
</evidence>
<dbReference type="PRINTS" id="PR00757">
    <property type="entry name" value="AMINEOXDASEF"/>
</dbReference>
<reference evidence="12 13" key="1">
    <citation type="submission" date="2019-12" db="EMBL/GenBank/DDBJ databases">
        <title>Neisseriaceae gen. nov. sp. Genome sequencing and assembly.</title>
        <authorList>
            <person name="Liu Z."/>
            <person name="Li A."/>
        </authorList>
    </citation>
    <scope>NUCLEOTIDE SEQUENCE [LARGE SCALE GENOMIC DNA]</scope>
    <source>
        <strain evidence="12 13">B2N2-7</strain>
    </source>
</reference>
<keyword evidence="10" id="KW-0732">Signal</keyword>
<feature type="domain" description="Amine oxidase" evidence="11">
    <location>
        <begin position="39"/>
        <end position="449"/>
    </location>
</feature>
<dbReference type="Gene3D" id="3.50.50.60">
    <property type="entry name" value="FAD/NAD(P)-binding domain"/>
    <property type="match status" value="1"/>
</dbReference>
<protein>
    <recommendedName>
        <fullName evidence="5">Tryptophan 2-monooxygenase</fullName>
        <ecNumber evidence="4">1.13.12.3</ecNumber>
    </recommendedName>
</protein>
<sequence>MKRRQLLSYASALFASGIAPSFAAPRQSPGRVIVVGAGMAGLSAARYLKDRGWQVTVLEARERIGGRLWTSRRWADLPVDLGASWIHGHQGNPLTSLAKAAGAKTVPTFYDRNQVFDSQGGVLSSARSKQLEHWQDYVEQAVVQAQKADNDLPLQSTLEEQLEWDSLDEEERTLAHFVVNSSIEHEYAGSARQLSAWWFDAMKSYPGNDVLFPGGYSALPRHLAQGLDVRLGEVVQHIASRAGGVSVSTRRGTFEGDRVVVTLPLGVLQAGAVGFSPALPAAKQAAISALGMGHYNKCYLRFTKAFWPADKDWLEYITPEQRRGQWTEWLSLARVSGKPVLLGFNAADYGLAVEKLSDAQIIAGAVSTLRTMFGGQVPDPIDAQLTRWSSDPFARGAYSFNKAGSTPGNRDQLAASSGRIHFAGEATHRDHYATVHGAWLSGQRAAKEIAG</sequence>
<dbReference type="EMBL" id="WSSB01000004">
    <property type="protein sequence ID" value="MXR36446.1"/>
    <property type="molecule type" value="Genomic_DNA"/>
</dbReference>
<dbReference type="InterPro" id="IPR002937">
    <property type="entry name" value="Amino_oxidase"/>
</dbReference>
<dbReference type="SUPFAM" id="SSF51905">
    <property type="entry name" value="FAD/NAD(P)-binding domain"/>
    <property type="match status" value="1"/>
</dbReference>
<dbReference type="InterPro" id="IPR001613">
    <property type="entry name" value="Flavin_amine_oxidase"/>
</dbReference>
<evidence type="ECO:0000256" key="6">
    <source>
        <dbReference type="ARBA" id="ARBA00023002"/>
    </source>
</evidence>
<evidence type="ECO:0000256" key="8">
    <source>
        <dbReference type="ARBA" id="ARBA00047321"/>
    </source>
</evidence>
<keyword evidence="6" id="KW-0560">Oxidoreductase</keyword>
<dbReference type="SUPFAM" id="SSF54373">
    <property type="entry name" value="FAD-linked reductases, C-terminal domain"/>
    <property type="match status" value="1"/>
</dbReference>
<evidence type="ECO:0000256" key="2">
    <source>
        <dbReference type="ARBA" id="ARBA00004814"/>
    </source>
</evidence>
<name>A0A845BQB9_9NEIS</name>
<evidence type="ECO:0000256" key="5">
    <source>
        <dbReference type="ARBA" id="ARBA00017871"/>
    </source>
</evidence>
<evidence type="ECO:0000256" key="1">
    <source>
        <dbReference type="ARBA" id="ARBA00001974"/>
    </source>
</evidence>
<dbReference type="GO" id="GO:0009851">
    <property type="term" value="P:auxin biosynthetic process"/>
    <property type="evidence" value="ECO:0007669"/>
    <property type="project" value="UniProtKB-KW"/>
</dbReference>
<comment type="similarity">
    <text evidence="3">Belongs to the tryptophan 2-monooxygenase family.</text>
</comment>
<dbReference type="EC" id="1.13.12.3" evidence="4"/>
<dbReference type="Proteomes" id="UP000467214">
    <property type="component" value="Unassembled WGS sequence"/>
</dbReference>
<comment type="cofactor">
    <cofactor evidence="1">
        <name>FAD</name>
        <dbReference type="ChEBI" id="CHEBI:57692"/>
    </cofactor>
</comment>
<dbReference type="RefSeq" id="WP_160795510.1">
    <property type="nucleotide sequence ID" value="NZ_WSSB01000004.1"/>
</dbReference>
<dbReference type="InterPro" id="IPR050281">
    <property type="entry name" value="Flavin_monoamine_oxidase"/>
</dbReference>
<feature type="binding site" evidence="9">
    <location>
        <position position="344"/>
    </location>
    <ligand>
        <name>substrate</name>
    </ligand>
</feature>
<feature type="binding site" evidence="9">
    <location>
        <position position="235"/>
    </location>
    <ligand>
        <name>FAD</name>
        <dbReference type="ChEBI" id="CHEBI:57692"/>
    </ligand>
</feature>
<evidence type="ECO:0000259" key="11">
    <source>
        <dbReference type="Pfam" id="PF01593"/>
    </source>
</evidence>
<comment type="pathway">
    <text evidence="2">Plant hormone metabolism; auxin biosynthesis.</text>
</comment>
<keyword evidence="13" id="KW-1185">Reference proteome</keyword>
<gene>
    <name evidence="12" type="ORF">GQF02_05595</name>
</gene>
<comment type="catalytic activity">
    <reaction evidence="8">
        <text>L-tryptophan + O2 = indole-3-acetamide + CO2 + H2O</text>
        <dbReference type="Rhea" id="RHEA:16165"/>
        <dbReference type="ChEBI" id="CHEBI:15377"/>
        <dbReference type="ChEBI" id="CHEBI:15379"/>
        <dbReference type="ChEBI" id="CHEBI:16031"/>
        <dbReference type="ChEBI" id="CHEBI:16526"/>
        <dbReference type="ChEBI" id="CHEBI:57912"/>
        <dbReference type="EC" id="1.13.12.3"/>
    </reaction>
</comment>
<evidence type="ECO:0000313" key="13">
    <source>
        <dbReference type="Proteomes" id="UP000467214"/>
    </source>
</evidence>